<keyword evidence="2" id="KW-1185">Reference proteome</keyword>
<accession>A0ACC2F4R6</accession>
<proteinExistence type="predicted"/>
<evidence type="ECO:0000313" key="1">
    <source>
        <dbReference type="EMBL" id="KAJ7986376.1"/>
    </source>
</evidence>
<reference evidence="1" key="1">
    <citation type="submission" date="2021-05" db="EMBL/GenBank/DDBJ databases">
        <authorList>
            <person name="Pan Q."/>
            <person name="Jouanno E."/>
            <person name="Zahm M."/>
            <person name="Klopp C."/>
            <person name="Cabau C."/>
            <person name="Louis A."/>
            <person name="Berthelot C."/>
            <person name="Parey E."/>
            <person name="Roest Crollius H."/>
            <person name="Montfort J."/>
            <person name="Robinson-Rechavi M."/>
            <person name="Bouchez O."/>
            <person name="Lampietro C."/>
            <person name="Lopez Roques C."/>
            <person name="Donnadieu C."/>
            <person name="Postlethwait J."/>
            <person name="Bobe J."/>
            <person name="Dillon D."/>
            <person name="Chandos A."/>
            <person name="von Hippel F."/>
            <person name="Guiguen Y."/>
        </authorList>
    </citation>
    <scope>NUCLEOTIDE SEQUENCE</scope>
    <source>
        <strain evidence="1">YG-Jan2019</strain>
    </source>
</reference>
<organism evidence="1 2">
    <name type="scientific">Dallia pectoralis</name>
    <name type="common">Alaska blackfish</name>
    <dbReference type="NCBI Taxonomy" id="75939"/>
    <lineage>
        <taxon>Eukaryota</taxon>
        <taxon>Metazoa</taxon>
        <taxon>Chordata</taxon>
        <taxon>Craniata</taxon>
        <taxon>Vertebrata</taxon>
        <taxon>Euteleostomi</taxon>
        <taxon>Actinopterygii</taxon>
        <taxon>Neopterygii</taxon>
        <taxon>Teleostei</taxon>
        <taxon>Protacanthopterygii</taxon>
        <taxon>Esociformes</taxon>
        <taxon>Umbridae</taxon>
        <taxon>Dallia</taxon>
    </lineage>
</organism>
<evidence type="ECO:0000313" key="2">
    <source>
        <dbReference type="Proteomes" id="UP001157502"/>
    </source>
</evidence>
<name>A0ACC2F4R6_DALPE</name>
<protein>
    <submittedName>
        <fullName evidence="1">Uncharacterized protein</fullName>
    </submittedName>
</protein>
<gene>
    <name evidence="1" type="ORF">DPEC_G00339270</name>
</gene>
<dbReference type="Proteomes" id="UP001157502">
    <property type="component" value="Chromosome 34"/>
</dbReference>
<comment type="caution">
    <text evidence="1">The sequence shown here is derived from an EMBL/GenBank/DDBJ whole genome shotgun (WGS) entry which is preliminary data.</text>
</comment>
<dbReference type="EMBL" id="CM055761">
    <property type="protein sequence ID" value="KAJ7986376.1"/>
    <property type="molecule type" value="Genomic_DNA"/>
</dbReference>
<sequence length="657" mass="73681">MFDSYIENIKNAHGRQVSQVNSATTLKDICLKAVSNHVEVLEKKALDLPVSLIKELLPHLNIVDLDRIHTAVNLRGISTSFVWAGILREISGPRKECTRLTEDEWREKTMSKLFKNAFYGLRFRGDTKYLLNVDFHTLLLAMAKYVQLLPVFRTPPHCRFTQQTDVLSILEKNVRSVKVEVNGELRVVPGGILYALHRLLDHGAVRNVILDHTPDPRLLAWILHGRGPQSASQQCPLQSIHGEMRPDESAGTTAACWGPEDTEPDDTQRKRPRLSIAPAKEQPDPDSRPCHCLEPKPLCQMLVPSATSSKESCPKGQIHSLVIKFFTDGILPVLFPLLPSWLCLRSLSLHGAWTFEEGDVLRLAECLQKLSEQGGCSLTELSVGSLPHAGLMESLLNACPALRSISVEIQFFPEYDRPPVRGTRQSTHQTELSLEKLCVNLPNMRTSLESLLSVLNRSPHLTSLHVSGNRCEFSSRHLIHTVAESNRKLRELALEGINLSNCHSAFFQLLHDNCTLEALSLKDCNFLEKCSDKEDAVRQLVNSIKKLPTLQSLSLVENRLAKNVIVLGELFMEPSPSALKELDISSNFIKPSELLELGRLLGTHRPPQRLLIGLKNNPLDRDLVLRDTALAILGHVCDLITDYWNSRDTMADYVSFM</sequence>